<evidence type="ECO:0000256" key="1">
    <source>
        <dbReference type="SAM" id="Phobius"/>
    </source>
</evidence>
<evidence type="ECO:0000313" key="2">
    <source>
        <dbReference type="EMBL" id="JAG85051.1"/>
    </source>
</evidence>
<feature type="transmembrane region" description="Helical" evidence="1">
    <location>
        <begin position="56"/>
        <end position="76"/>
    </location>
</feature>
<dbReference type="Gene3D" id="3.30.40.10">
    <property type="entry name" value="Zinc/RING finger domain, C3HC4 (zinc finger)"/>
    <property type="match status" value="1"/>
</dbReference>
<proteinExistence type="predicted"/>
<organism evidence="2">
    <name type="scientific">Fopius arisanus</name>
    <dbReference type="NCBI Taxonomy" id="64838"/>
    <lineage>
        <taxon>Eukaryota</taxon>
        <taxon>Metazoa</taxon>
        <taxon>Ecdysozoa</taxon>
        <taxon>Arthropoda</taxon>
        <taxon>Hexapoda</taxon>
        <taxon>Insecta</taxon>
        <taxon>Pterygota</taxon>
        <taxon>Neoptera</taxon>
        <taxon>Endopterygota</taxon>
        <taxon>Hymenoptera</taxon>
        <taxon>Apocrita</taxon>
        <taxon>Ichneumonoidea</taxon>
        <taxon>Braconidae</taxon>
        <taxon>Opiinae</taxon>
        <taxon>Fopius</taxon>
    </lineage>
</organism>
<dbReference type="InterPro" id="IPR013083">
    <property type="entry name" value="Znf_RING/FYVE/PHD"/>
</dbReference>
<reference evidence="2" key="1">
    <citation type="submission" date="2015-01" db="EMBL/GenBank/DDBJ databases">
        <title>Transcriptome Assembly of Fopius arisanus.</title>
        <authorList>
            <person name="Geib S."/>
        </authorList>
    </citation>
    <scope>NUCLEOTIDE SEQUENCE</scope>
</reference>
<sequence length="745" mass="85390">HIDNCRIVVFLPNSALRVIANHCVLHNETTVLHVSTMSTIGLQRGSNLFLHRGRHALIIIALTIAALIIVDEYIYIKEFRRTCLPYVKCAKRASVGCNVTGNVDKATWTYHSSANSPPHRDHPQPNLIGVENCIRELRDVAVFGYRPPRVVYDEVMPRHAEAIRQSLPFTRVQGRLNDWCYARHPPNPRSYLALQEAFQTPPGHNLLRHGSGAIIMSCITAADGNSTAIIGDPAFAAEVPELLRVNISASEAVLPNLNETRLLISITAEHRNHAFTFGWALISELTTEVSVEMMGYIQRELMQDIHPAIISTNLDARMREAAQATWNQAEIRFTYHHYLLTLLHHVTRVPHIDLQVDEHIRIIRKLMILPWLPAGAIDEAFERLWQCMTHEVLQIFLPLLQWYRRNLILGVTPDRLTFYKDEPGLANIDLKIPSRLTLKLRGNFRPDIWQFHRRCLEIVHEAWEDIGKLNARFPNERCNISMTPKTTSLFQIAAVRRLWRLLDNHVITEDRFLELGPELIRLHYDFLIYNQDYLSGAFSIGTLGVGDDADFTHFQQPRVPRHPQMLLGEQNFDEYEQFIARERRQVAERRREVDGRGADEGALGAANDLQIIRSPYNWRCVSCERRPTEIISRPCNCVALCRECSQTRHQHGGGLICPSCQERAISFERVYITTRDDANDGDDPYEWTCPICLSGRFISVMGEFCHQICCCSACLVQLRAANRRLRCPACNIPGRLVEVNFRRIQ</sequence>
<feature type="non-terminal residue" evidence="2">
    <location>
        <position position="1"/>
    </location>
</feature>
<keyword evidence="1" id="KW-0472">Membrane</keyword>
<keyword evidence="1" id="KW-0812">Transmembrane</keyword>
<keyword evidence="1" id="KW-1133">Transmembrane helix</keyword>
<accession>A0A0C9RFD8</accession>
<protein>
    <submittedName>
        <fullName evidence="2">CblA-1 protein</fullName>
    </submittedName>
</protein>
<dbReference type="AlphaFoldDB" id="A0A0C9RFD8"/>
<name>A0A0C9RFD8_9HYME</name>
<dbReference type="EMBL" id="GBYB01015284">
    <property type="protein sequence ID" value="JAG85051.1"/>
    <property type="molecule type" value="Transcribed_RNA"/>
</dbReference>
<gene>
    <name evidence="2" type="primary">cblA-1</name>
    <name evidence="2" type="ORF">g.5632</name>
</gene>